<name>A0A8X6PYH7_NEPPI</name>
<dbReference type="Proteomes" id="UP000887013">
    <property type="component" value="Unassembled WGS sequence"/>
</dbReference>
<evidence type="ECO:0000313" key="3">
    <source>
        <dbReference type="Proteomes" id="UP000887013"/>
    </source>
</evidence>
<proteinExistence type="predicted"/>
<accession>A0A8X6PYH7</accession>
<feature type="compositionally biased region" description="Basic and acidic residues" evidence="1">
    <location>
        <begin position="35"/>
        <end position="49"/>
    </location>
</feature>
<organism evidence="2 3">
    <name type="scientific">Nephila pilipes</name>
    <name type="common">Giant wood spider</name>
    <name type="synonym">Nephila maculata</name>
    <dbReference type="NCBI Taxonomy" id="299642"/>
    <lineage>
        <taxon>Eukaryota</taxon>
        <taxon>Metazoa</taxon>
        <taxon>Ecdysozoa</taxon>
        <taxon>Arthropoda</taxon>
        <taxon>Chelicerata</taxon>
        <taxon>Arachnida</taxon>
        <taxon>Araneae</taxon>
        <taxon>Araneomorphae</taxon>
        <taxon>Entelegynae</taxon>
        <taxon>Araneoidea</taxon>
        <taxon>Nephilidae</taxon>
        <taxon>Nephila</taxon>
    </lineage>
</organism>
<protein>
    <submittedName>
        <fullName evidence="2">Uncharacterized protein</fullName>
    </submittedName>
</protein>
<feature type="region of interest" description="Disordered" evidence="1">
    <location>
        <begin position="22"/>
        <end position="49"/>
    </location>
</feature>
<reference evidence="2" key="1">
    <citation type="submission" date="2020-08" db="EMBL/GenBank/DDBJ databases">
        <title>Multicomponent nature underlies the extraordinary mechanical properties of spider dragline silk.</title>
        <authorList>
            <person name="Kono N."/>
            <person name="Nakamura H."/>
            <person name="Mori M."/>
            <person name="Yoshida Y."/>
            <person name="Ohtoshi R."/>
            <person name="Malay A.D."/>
            <person name="Moran D.A.P."/>
            <person name="Tomita M."/>
            <person name="Numata K."/>
            <person name="Arakawa K."/>
        </authorList>
    </citation>
    <scope>NUCLEOTIDE SEQUENCE</scope>
</reference>
<keyword evidence="3" id="KW-1185">Reference proteome</keyword>
<gene>
    <name evidence="2" type="ORF">NPIL_361541</name>
</gene>
<evidence type="ECO:0000313" key="2">
    <source>
        <dbReference type="EMBL" id="GFT96526.1"/>
    </source>
</evidence>
<comment type="caution">
    <text evidence="2">The sequence shown here is derived from an EMBL/GenBank/DDBJ whole genome shotgun (WGS) entry which is preliminary data.</text>
</comment>
<dbReference type="EMBL" id="BMAW01121938">
    <property type="protein sequence ID" value="GFT96526.1"/>
    <property type="molecule type" value="Genomic_DNA"/>
</dbReference>
<evidence type="ECO:0000256" key="1">
    <source>
        <dbReference type="SAM" id="MobiDB-lite"/>
    </source>
</evidence>
<dbReference type="AlphaFoldDB" id="A0A8X6PYH7"/>
<sequence length="77" mass="8604">MPLTAFKYEPTFSSLSTLTAEEDRRTYLASSPRTSPDHPERDLKGEQPHSEQMFYGLFSTDDATGAHLSSVPREVGK</sequence>